<feature type="transmembrane region" description="Helical" evidence="8">
    <location>
        <begin position="369"/>
        <end position="389"/>
    </location>
</feature>
<dbReference type="Gene3D" id="3.40.1710.10">
    <property type="entry name" value="abc type-2 transporter like domain"/>
    <property type="match status" value="1"/>
</dbReference>
<feature type="transmembrane region" description="Helical" evidence="8">
    <location>
        <begin position="21"/>
        <end position="41"/>
    </location>
</feature>
<keyword evidence="11" id="KW-1185">Reference proteome</keyword>
<protein>
    <submittedName>
        <fullName evidence="10">ABC transporter permease</fullName>
    </submittedName>
</protein>
<dbReference type="InterPro" id="IPR013525">
    <property type="entry name" value="ABC2_TM"/>
</dbReference>
<reference evidence="10" key="1">
    <citation type="submission" date="2022-08" db="EMBL/GenBank/DDBJ databases">
        <title>Alicyclobacillus fastidiosus DSM 17978, complete genome.</title>
        <authorList>
            <person name="Wang Q."/>
            <person name="Cai R."/>
            <person name="Wang Z."/>
        </authorList>
    </citation>
    <scope>NUCLEOTIDE SEQUENCE</scope>
    <source>
        <strain evidence="10">DSM 17978</strain>
    </source>
</reference>
<evidence type="ECO:0000256" key="7">
    <source>
        <dbReference type="ARBA" id="ARBA00023136"/>
    </source>
</evidence>
<evidence type="ECO:0000313" key="10">
    <source>
        <dbReference type="EMBL" id="WAH40318.1"/>
    </source>
</evidence>
<dbReference type="Proteomes" id="UP001164761">
    <property type="component" value="Chromosome"/>
</dbReference>
<keyword evidence="6 8" id="KW-1133">Transmembrane helix</keyword>
<feature type="transmembrane region" description="Helical" evidence="8">
    <location>
        <begin position="313"/>
        <end position="333"/>
    </location>
</feature>
<feature type="transmembrane region" description="Helical" evidence="8">
    <location>
        <begin position="206"/>
        <end position="226"/>
    </location>
</feature>
<sequence length="394" mass="43263">MNACLAILKRTLLELMRSRGNVIWMLMLPVVFTFVFGVLPYSQGDSKLNVSVIDHDNTPVSRGFIQEMEHSGSDSVQVISEREASDDLRNFKTDVVIAFPSGLAAEAISHQPLTIQSVVSPNIGQNNSVSSASDLQNQLRQWALAGQVALVQAQGSRQLDVQQKERAFVLGMRQANDIHPAVATTVETLSGGRLQADPLGDRERSVLGFAVMFIIFVLFGSTGNILQEKVRGTWSRLKTTPSSRTSVLTGYGLSLFVVGWVQYLIMILTGRLLFHVRIPFNGWMAITVSLYIFAITGLALCVSGLVKTQEQHMTAGGFIASISSMIAGTYWPLDLEPTWMQHIAWFMPQSWALSAFQTAAHSGVTFSAILWPLTVLAGFAIVFFSVGMVQLRYS</sequence>
<evidence type="ECO:0000313" key="11">
    <source>
        <dbReference type="Proteomes" id="UP001164761"/>
    </source>
</evidence>
<comment type="subcellular location">
    <subcellularLocation>
        <location evidence="1">Cell membrane</location>
        <topology evidence="1">Multi-pass membrane protein</topology>
    </subcellularLocation>
</comment>
<evidence type="ECO:0000256" key="6">
    <source>
        <dbReference type="ARBA" id="ARBA00022989"/>
    </source>
</evidence>
<feature type="transmembrane region" description="Helical" evidence="8">
    <location>
        <begin position="247"/>
        <end position="268"/>
    </location>
</feature>
<dbReference type="PANTHER" id="PTHR30294">
    <property type="entry name" value="MEMBRANE COMPONENT OF ABC TRANSPORTER YHHJ-RELATED"/>
    <property type="match status" value="1"/>
</dbReference>
<name>A0ABY6ZC18_9BACL</name>
<dbReference type="InterPro" id="IPR047817">
    <property type="entry name" value="ABC2_TM_bact-type"/>
</dbReference>
<evidence type="ECO:0000256" key="1">
    <source>
        <dbReference type="ARBA" id="ARBA00004651"/>
    </source>
</evidence>
<accession>A0ABY6ZC18</accession>
<evidence type="ECO:0000256" key="2">
    <source>
        <dbReference type="ARBA" id="ARBA00007783"/>
    </source>
</evidence>
<evidence type="ECO:0000259" key="9">
    <source>
        <dbReference type="PROSITE" id="PS51012"/>
    </source>
</evidence>
<dbReference type="PROSITE" id="PS51012">
    <property type="entry name" value="ABC_TM2"/>
    <property type="match status" value="1"/>
</dbReference>
<keyword evidence="7 8" id="KW-0472">Membrane</keyword>
<evidence type="ECO:0000256" key="4">
    <source>
        <dbReference type="ARBA" id="ARBA00022475"/>
    </source>
</evidence>
<keyword evidence="5 8" id="KW-0812">Transmembrane</keyword>
<dbReference type="EMBL" id="CP104067">
    <property type="protein sequence ID" value="WAH40318.1"/>
    <property type="molecule type" value="Genomic_DNA"/>
</dbReference>
<keyword evidence="3" id="KW-0813">Transport</keyword>
<gene>
    <name evidence="10" type="ORF">NZD89_18350</name>
</gene>
<feature type="domain" description="ABC transmembrane type-2" evidence="9">
    <location>
        <begin position="171"/>
        <end position="394"/>
    </location>
</feature>
<feature type="transmembrane region" description="Helical" evidence="8">
    <location>
        <begin position="280"/>
        <end position="306"/>
    </location>
</feature>
<evidence type="ECO:0000256" key="3">
    <source>
        <dbReference type="ARBA" id="ARBA00022448"/>
    </source>
</evidence>
<keyword evidence="4" id="KW-1003">Cell membrane</keyword>
<dbReference type="PANTHER" id="PTHR30294:SF45">
    <property type="entry name" value="LINEARMYCIN RESISTANCE PERMEASE PROTEIN LNRN"/>
    <property type="match status" value="1"/>
</dbReference>
<dbReference type="InterPro" id="IPR051449">
    <property type="entry name" value="ABC-2_transporter_component"/>
</dbReference>
<dbReference type="Pfam" id="PF12698">
    <property type="entry name" value="ABC2_membrane_3"/>
    <property type="match status" value="1"/>
</dbReference>
<proteinExistence type="inferred from homology"/>
<evidence type="ECO:0000256" key="5">
    <source>
        <dbReference type="ARBA" id="ARBA00022692"/>
    </source>
</evidence>
<organism evidence="10 11">
    <name type="scientific">Alicyclobacillus fastidiosus</name>
    <dbReference type="NCBI Taxonomy" id="392011"/>
    <lineage>
        <taxon>Bacteria</taxon>
        <taxon>Bacillati</taxon>
        <taxon>Bacillota</taxon>
        <taxon>Bacilli</taxon>
        <taxon>Bacillales</taxon>
        <taxon>Alicyclobacillaceae</taxon>
        <taxon>Alicyclobacillus</taxon>
    </lineage>
</organism>
<evidence type="ECO:0000256" key="8">
    <source>
        <dbReference type="SAM" id="Phobius"/>
    </source>
</evidence>
<comment type="similarity">
    <text evidence="2">Belongs to the ABC-2 integral membrane protein family.</text>
</comment>
<dbReference type="RefSeq" id="WP_268004214.1">
    <property type="nucleotide sequence ID" value="NZ_BSUT01000001.1"/>
</dbReference>